<dbReference type="InterPro" id="IPR038434">
    <property type="entry name" value="YARHG_sf"/>
</dbReference>
<dbReference type="AlphaFoldDB" id="A0A562TUB5"/>
<dbReference type="RefSeq" id="WP_144914685.1">
    <property type="nucleotide sequence ID" value="NZ_VLLI01000011.1"/>
</dbReference>
<keyword evidence="3" id="KW-1185">Reference proteome</keyword>
<dbReference type="OrthoDB" id="5464673at2"/>
<evidence type="ECO:0000313" key="3">
    <source>
        <dbReference type="Proteomes" id="UP000317010"/>
    </source>
</evidence>
<dbReference type="Pfam" id="PF13308">
    <property type="entry name" value="YARHG"/>
    <property type="match status" value="1"/>
</dbReference>
<dbReference type="EMBL" id="VLLI01000011">
    <property type="protein sequence ID" value="TWI97135.1"/>
    <property type="molecule type" value="Genomic_DNA"/>
</dbReference>
<name>A0A562TUB5_9SPHI</name>
<evidence type="ECO:0000313" key="2">
    <source>
        <dbReference type="EMBL" id="TWI97135.1"/>
    </source>
</evidence>
<proteinExistence type="predicted"/>
<comment type="caution">
    <text evidence="2">The sequence shown here is derived from an EMBL/GenBank/DDBJ whole genome shotgun (WGS) entry which is preliminary data.</text>
</comment>
<dbReference type="Pfam" id="PF14903">
    <property type="entry name" value="WG_beta_rep"/>
    <property type="match status" value="1"/>
</dbReference>
<gene>
    <name evidence="2" type="ORF">JN11_03595</name>
</gene>
<dbReference type="Gene3D" id="1.20.58.1690">
    <property type="match status" value="1"/>
</dbReference>
<reference evidence="2 3" key="1">
    <citation type="submission" date="2019-07" db="EMBL/GenBank/DDBJ databases">
        <title>Genomic Encyclopedia of Archaeal and Bacterial Type Strains, Phase II (KMG-II): from individual species to whole genera.</title>
        <authorList>
            <person name="Goeker M."/>
        </authorList>
    </citation>
    <scope>NUCLEOTIDE SEQUENCE [LARGE SCALE GENOMIC DNA]</scope>
    <source>
        <strain evidence="2 3">ATCC BAA-1854</strain>
    </source>
</reference>
<dbReference type="InterPro" id="IPR025582">
    <property type="entry name" value="YARHG_dom"/>
</dbReference>
<evidence type="ECO:0000259" key="1">
    <source>
        <dbReference type="Pfam" id="PF13308"/>
    </source>
</evidence>
<feature type="domain" description="YARHG" evidence="1">
    <location>
        <begin position="364"/>
        <end position="428"/>
    </location>
</feature>
<protein>
    <submittedName>
        <fullName evidence="2">WG repeat protein</fullName>
    </submittedName>
</protein>
<accession>A0A562TUB5</accession>
<dbReference type="Proteomes" id="UP000317010">
    <property type="component" value="Unassembled WGS sequence"/>
</dbReference>
<organism evidence="2 3">
    <name type="scientific">Mucilaginibacter frigoritolerans</name>
    <dbReference type="NCBI Taxonomy" id="652788"/>
    <lineage>
        <taxon>Bacteria</taxon>
        <taxon>Pseudomonadati</taxon>
        <taxon>Bacteroidota</taxon>
        <taxon>Sphingobacteriia</taxon>
        <taxon>Sphingobacteriales</taxon>
        <taxon>Sphingobacteriaceae</taxon>
        <taxon>Mucilaginibacter</taxon>
    </lineage>
</organism>
<dbReference type="InterPro" id="IPR032774">
    <property type="entry name" value="WG_beta_rep"/>
</dbReference>
<sequence length="442" mass="51301">MTAYYGLNVDSKTFYYVIKGKLNKRFYWPDDQQKDDAPTYKMGLVNADLKEIIPPEYDLIRNVGGTIDGFVEVEMNGKKGLYNLDGKNVVVVIYDQIIPLEDDANLALLRKDDNYFYLKKDSTVTDKIDGFKIADVFSKFKNYSDSYSLSENSSKNIMEYNERGNTTSLIIPPSYLVDLQIFPRIINFNNPLRTGRNDYEEEDRGSERMDIKYNGTQKDDKNWFMSTFYSIIDHYWDGRAGLYGKFEKKPVILIDKNQNKILSFTGESDISDDEGEESISNETTFCKENAIRAINDTLFEYKSALAVRLSLTNDDISEGSYYYYLHIVNGKLAALPNKRLFGCTKYVKMDDSYLNACYVIGDRKIDHVTTELLEYMKNEIYAPYGYKFKSDKWTTVFQYRFDRYEGAKNITVDDSLTEIEKYNINWINSKLNSLKQNTLAAQ</sequence>